<dbReference type="STRING" id="1150625.Q75_16930"/>
<dbReference type="Proteomes" id="UP000074108">
    <property type="component" value="Unassembled WGS sequence"/>
</dbReference>
<feature type="chain" id="PRO_5039122295" evidence="2">
    <location>
        <begin position="23"/>
        <end position="141"/>
    </location>
</feature>
<comment type="caution">
    <text evidence="3">The sequence shown here is derived from an EMBL/GenBank/DDBJ whole genome shotgun (WGS) entry which is preliminary data.</text>
</comment>
<feature type="coiled-coil region" evidence="1">
    <location>
        <begin position="60"/>
        <end position="111"/>
    </location>
</feature>
<gene>
    <name evidence="3" type="ORF">Q75_16930</name>
</gene>
<keyword evidence="1" id="KW-0175">Coiled coil</keyword>
<name>A0A147K3Y3_9BACI</name>
<evidence type="ECO:0000256" key="2">
    <source>
        <dbReference type="SAM" id="SignalP"/>
    </source>
</evidence>
<evidence type="ECO:0000256" key="1">
    <source>
        <dbReference type="SAM" id="Coils"/>
    </source>
</evidence>
<reference evidence="3 4" key="1">
    <citation type="journal article" date="2016" name="Front. Microbiol.">
        <title>Microevolution Analysis of Bacillus coahuilensis Unveils Differences in Phosphorus Acquisition Strategies and Their Regulation.</title>
        <authorList>
            <person name="Gomez-Lunar Z."/>
            <person name="Hernandez-Gonzalez I."/>
            <person name="Rodriguez-Torres M.D."/>
            <person name="Souza V."/>
            <person name="Olmedo-Alvarez G."/>
        </authorList>
    </citation>
    <scope>NUCLEOTIDE SEQUENCE [LARGE SCALE GENOMIC DNA]</scope>
    <source>
        <strain evidence="4">p1.1.43</strain>
    </source>
</reference>
<protein>
    <submittedName>
        <fullName evidence="3">Uncharacterized protein</fullName>
    </submittedName>
</protein>
<organism evidence="3 4">
    <name type="scientific">Bacillus coahuilensis p1.1.43</name>
    <dbReference type="NCBI Taxonomy" id="1150625"/>
    <lineage>
        <taxon>Bacteria</taxon>
        <taxon>Bacillati</taxon>
        <taxon>Bacillota</taxon>
        <taxon>Bacilli</taxon>
        <taxon>Bacillales</taxon>
        <taxon>Bacillaceae</taxon>
        <taxon>Bacillus</taxon>
    </lineage>
</organism>
<keyword evidence="4" id="KW-1185">Reference proteome</keyword>
<accession>A0A147K3Y3</accession>
<sequence>MKQKFAVIISILFLSFSFNAVATADTDDARQEAAVLELIDANTEIYELIYQEVEKSEVLVADYELKIAEETDASKKLEIQNELDAKIEELVKNLQVKAEEMTKNAIEEAAKHGIIAECELVEVEIYGKKYLVDPGKIIDMV</sequence>
<evidence type="ECO:0000313" key="4">
    <source>
        <dbReference type="Proteomes" id="UP000074108"/>
    </source>
</evidence>
<proteinExistence type="predicted"/>
<dbReference type="PATRIC" id="fig|1150625.3.peg.3556"/>
<keyword evidence="2" id="KW-0732">Signal</keyword>
<dbReference type="RefSeq" id="WP_059352078.1">
    <property type="nucleotide sequence ID" value="NZ_LDYG01000057.1"/>
</dbReference>
<dbReference type="EMBL" id="LDYG01000057">
    <property type="protein sequence ID" value="KUP03999.1"/>
    <property type="molecule type" value="Genomic_DNA"/>
</dbReference>
<feature type="signal peptide" evidence="2">
    <location>
        <begin position="1"/>
        <end position="22"/>
    </location>
</feature>
<dbReference type="AlphaFoldDB" id="A0A147K3Y3"/>
<evidence type="ECO:0000313" key="3">
    <source>
        <dbReference type="EMBL" id="KUP03999.1"/>
    </source>
</evidence>